<name>A0A9N9TK81_PHYSR</name>
<organism evidence="11 12">
    <name type="scientific">Phyllotreta striolata</name>
    <name type="common">Striped flea beetle</name>
    <name type="synonym">Crioceris striolata</name>
    <dbReference type="NCBI Taxonomy" id="444603"/>
    <lineage>
        <taxon>Eukaryota</taxon>
        <taxon>Metazoa</taxon>
        <taxon>Ecdysozoa</taxon>
        <taxon>Arthropoda</taxon>
        <taxon>Hexapoda</taxon>
        <taxon>Insecta</taxon>
        <taxon>Pterygota</taxon>
        <taxon>Neoptera</taxon>
        <taxon>Endopterygota</taxon>
        <taxon>Coleoptera</taxon>
        <taxon>Polyphaga</taxon>
        <taxon>Cucujiformia</taxon>
        <taxon>Chrysomeloidea</taxon>
        <taxon>Chrysomelidae</taxon>
        <taxon>Galerucinae</taxon>
        <taxon>Alticini</taxon>
        <taxon>Phyllotreta</taxon>
    </lineage>
</organism>
<keyword evidence="12" id="KW-1185">Reference proteome</keyword>
<dbReference type="Gene3D" id="4.10.60.30">
    <property type="entry name" value="Nanos, RNA-binding domain"/>
    <property type="match status" value="1"/>
</dbReference>
<feature type="region of interest" description="Disordered" evidence="9">
    <location>
        <begin position="91"/>
        <end position="126"/>
    </location>
</feature>
<evidence type="ECO:0000256" key="6">
    <source>
        <dbReference type="ARBA" id="ARBA00022845"/>
    </source>
</evidence>
<proteinExistence type="inferred from homology"/>
<dbReference type="GO" id="GO:0008270">
    <property type="term" value="F:zinc ion binding"/>
    <property type="evidence" value="ECO:0007669"/>
    <property type="project" value="UniProtKB-KW"/>
</dbReference>
<dbReference type="InterPro" id="IPR008705">
    <property type="entry name" value="Nanos/Xcar2"/>
</dbReference>
<accession>A0A9N9TK81</accession>
<keyword evidence="5" id="KW-0862">Zinc</keyword>
<dbReference type="Pfam" id="PF05741">
    <property type="entry name" value="zf-nanos"/>
    <property type="match status" value="1"/>
</dbReference>
<dbReference type="InterPro" id="IPR038129">
    <property type="entry name" value="Nanos_sf"/>
</dbReference>
<dbReference type="Proteomes" id="UP001153712">
    <property type="component" value="Chromosome 13"/>
</dbReference>
<evidence type="ECO:0000313" key="12">
    <source>
        <dbReference type="Proteomes" id="UP001153712"/>
    </source>
</evidence>
<dbReference type="PANTHER" id="PTHR12887">
    <property type="entry name" value="NANOS PROTEIN"/>
    <property type="match status" value="1"/>
</dbReference>
<keyword evidence="4 8" id="KW-0863">Zinc-finger</keyword>
<feature type="domain" description="Nanos-type" evidence="10">
    <location>
        <begin position="134"/>
        <end position="188"/>
    </location>
</feature>
<gene>
    <name evidence="11" type="ORF">PHYEVI_LOCUS3458</name>
</gene>
<evidence type="ECO:0000256" key="7">
    <source>
        <dbReference type="ARBA" id="ARBA00022884"/>
    </source>
</evidence>
<evidence type="ECO:0000313" key="11">
    <source>
        <dbReference type="EMBL" id="CAG9857047.1"/>
    </source>
</evidence>
<dbReference type="PROSITE" id="PS51522">
    <property type="entry name" value="ZF_NANOS"/>
    <property type="match status" value="1"/>
</dbReference>
<evidence type="ECO:0000256" key="2">
    <source>
        <dbReference type="ARBA" id="ARBA00022490"/>
    </source>
</evidence>
<dbReference type="GO" id="GO:0003723">
    <property type="term" value="F:RNA binding"/>
    <property type="evidence" value="ECO:0007669"/>
    <property type="project" value="UniProtKB-UniRule"/>
</dbReference>
<comment type="subcellular location">
    <subcellularLocation>
        <location evidence="1">Cytoplasm</location>
    </subcellularLocation>
</comment>
<dbReference type="OrthoDB" id="10010129at2759"/>
<dbReference type="GO" id="GO:0005737">
    <property type="term" value="C:cytoplasm"/>
    <property type="evidence" value="ECO:0007669"/>
    <property type="project" value="UniProtKB-SubCell"/>
</dbReference>
<protein>
    <recommendedName>
        <fullName evidence="10">Nanos-type domain-containing protein</fullName>
    </recommendedName>
</protein>
<evidence type="ECO:0000256" key="4">
    <source>
        <dbReference type="ARBA" id="ARBA00022771"/>
    </source>
</evidence>
<keyword evidence="2" id="KW-0963">Cytoplasm</keyword>
<sequence>MDNFDYNFVMSNLRFLFEDESEKPKRNLLECNSIYTSAKIQSGTSSTRSPTYSGSVSPMEQTSKFVNVLLEEALNSNPKLLDFLSENPRLGDEQRLPKIPVSQEEKPIRHRKPSLTPSSASHLDKENAQTGENFCKFCFKNREPASVYKSHKMKNRTGALLCPVLRKHVCELCGKTGDQAHTRKYCDLNDRQEPRRPPLRRLSNGIIVSFHNHK</sequence>
<dbReference type="InterPro" id="IPR024161">
    <property type="entry name" value="Znf_nanos-typ"/>
</dbReference>
<dbReference type="EMBL" id="OU900106">
    <property type="protein sequence ID" value="CAG9857047.1"/>
    <property type="molecule type" value="Genomic_DNA"/>
</dbReference>
<keyword evidence="3" id="KW-0479">Metal-binding</keyword>
<evidence type="ECO:0000256" key="5">
    <source>
        <dbReference type="ARBA" id="ARBA00022833"/>
    </source>
</evidence>
<keyword evidence="6 8" id="KW-0810">Translation regulation</keyword>
<dbReference type="AlphaFoldDB" id="A0A9N9TK81"/>
<keyword evidence="7 8" id="KW-0694">RNA-binding</keyword>
<evidence type="ECO:0000256" key="9">
    <source>
        <dbReference type="SAM" id="MobiDB-lite"/>
    </source>
</evidence>
<reference evidence="11" key="1">
    <citation type="submission" date="2022-01" db="EMBL/GenBank/DDBJ databases">
        <authorList>
            <person name="King R."/>
        </authorList>
    </citation>
    <scope>NUCLEOTIDE SEQUENCE</scope>
</reference>
<dbReference type="GO" id="GO:0006417">
    <property type="term" value="P:regulation of translation"/>
    <property type="evidence" value="ECO:0007669"/>
    <property type="project" value="UniProtKB-UniRule"/>
</dbReference>
<evidence type="ECO:0000259" key="10">
    <source>
        <dbReference type="PROSITE" id="PS51522"/>
    </source>
</evidence>
<comment type="similarity">
    <text evidence="8">Belongs to the nanos family.</text>
</comment>
<evidence type="ECO:0000256" key="3">
    <source>
        <dbReference type="ARBA" id="ARBA00022723"/>
    </source>
</evidence>
<evidence type="ECO:0000256" key="8">
    <source>
        <dbReference type="PROSITE-ProRule" id="PRU00855"/>
    </source>
</evidence>
<evidence type="ECO:0000256" key="1">
    <source>
        <dbReference type="ARBA" id="ARBA00004496"/>
    </source>
</evidence>